<dbReference type="InterPro" id="IPR041522">
    <property type="entry name" value="CdaR_GGDEF"/>
</dbReference>
<dbReference type="InterPro" id="IPR051448">
    <property type="entry name" value="CdaR-like_regulators"/>
</dbReference>
<name>A0A7Z0D0F5_9MICO</name>
<dbReference type="EMBL" id="JACBZP010000001">
    <property type="protein sequence ID" value="NYI67299.1"/>
    <property type="molecule type" value="Genomic_DNA"/>
</dbReference>
<dbReference type="Pfam" id="PF13556">
    <property type="entry name" value="HTH_30"/>
    <property type="match status" value="1"/>
</dbReference>
<feature type="domain" description="CdaR GGDEF-like" evidence="3">
    <location>
        <begin position="289"/>
        <end position="408"/>
    </location>
</feature>
<dbReference type="Proteomes" id="UP000539111">
    <property type="component" value="Unassembled WGS sequence"/>
</dbReference>
<evidence type="ECO:0008006" key="6">
    <source>
        <dbReference type="Google" id="ProtNLM"/>
    </source>
</evidence>
<gene>
    <name evidence="4" type="ORF">BJY26_001605</name>
</gene>
<dbReference type="Pfam" id="PF17853">
    <property type="entry name" value="GGDEF_2"/>
    <property type="match status" value="1"/>
</dbReference>
<organism evidence="4 5">
    <name type="scientific">Spelaeicoccus albus</name>
    <dbReference type="NCBI Taxonomy" id="1280376"/>
    <lineage>
        <taxon>Bacteria</taxon>
        <taxon>Bacillati</taxon>
        <taxon>Actinomycetota</taxon>
        <taxon>Actinomycetes</taxon>
        <taxon>Micrococcales</taxon>
        <taxon>Brevibacteriaceae</taxon>
        <taxon>Spelaeicoccus</taxon>
    </lineage>
</organism>
<dbReference type="PANTHER" id="PTHR33744:SF17">
    <property type="entry name" value="CONSERVED PROTEIN"/>
    <property type="match status" value="1"/>
</dbReference>
<comment type="caution">
    <text evidence="4">The sequence shown here is derived from an EMBL/GenBank/DDBJ whole genome shotgun (WGS) entry which is preliminary data.</text>
</comment>
<accession>A0A7Z0D0F5</accession>
<dbReference type="RefSeq" id="WP_179427166.1">
    <property type="nucleotide sequence ID" value="NZ_JACBZP010000001.1"/>
</dbReference>
<dbReference type="InterPro" id="IPR042070">
    <property type="entry name" value="PucR_C-HTH_sf"/>
</dbReference>
<dbReference type="AlphaFoldDB" id="A0A7Z0D0F5"/>
<dbReference type="Gene3D" id="1.10.10.2840">
    <property type="entry name" value="PucR C-terminal helix-turn-helix domain"/>
    <property type="match status" value="1"/>
</dbReference>
<evidence type="ECO:0000313" key="5">
    <source>
        <dbReference type="Proteomes" id="UP000539111"/>
    </source>
</evidence>
<feature type="domain" description="PucR C-terminal helix-turn-helix" evidence="2">
    <location>
        <begin position="462"/>
        <end position="520"/>
    </location>
</feature>
<evidence type="ECO:0000256" key="1">
    <source>
        <dbReference type="ARBA" id="ARBA00006754"/>
    </source>
</evidence>
<reference evidence="4 5" key="1">
    <citation type="submission" date="2020-07" db="EMBL/GenBank/DDBJ databases">
        <title>Sequencing the genomes of 1000 actinobacteria strains.</title>
        <authorList>
            <person name="Klenk H.-P."/>
        </authorList>
    </citation>
    <scope>NUCLEOTIDE SEQUENCE [LARGE SCALE GENOMIC DNA]</scope>
    <source>
        <strain evidence="4 5">DSM 26341</strain>
    </source>
</reference>
<comment type="similarity">
    <text evidence="1">Belongs to the CdaR family.</text>
</comment>
<protein>
    <recommendedName>
        <fullName evidence="6">PucR family transcriptional regulator</fullName>
    </recommendedName>
</protein>
<proteinExistence type="inferred from homology"/>
<dbReference type="PANTHER" id="PTHR33744">
    <property type="entry name" value="CARBOHYDRATE DIACID REGULATOR"/>
    <property type="match status" value="1"/>
</dbReference>
<evidence type="ECO:0000259" key="3">
    <source>
        <dbReference type="Pfam" id="PF17853"/>
    </source>
</evidence>
<sequence length="528" mass="55429">MAGSATLGSLLDRIGLTLLTPVAGPGDMSTAVSSVTVYDPLDPAPPGDDSLVLGVGVADSATAVKLIDTVAGTRAAGIVLRDRLTDDADVAAAADRAGVALLELIRGASWMQVTSILSSMLDVADVSPTAPESPEDLFALANSVAAIVGGPVTIEDTSSHIVAFSPDQGQSDPARKASVLSHEVPDDLKARMRDDGTFRRVYASPEPVFVDAIGNNIRARVVMRLQAGGEILGSIWVVADAPLPSVRARALAEAAGVVAMTMLRARVTRDSAARLQTSLVSGLLAGGADARAAAAQAGVTGGPVCVMAVGQGDTDPDDTASEQNLQHLFGVFTMHLKTAHARAQAALLGRTIYAVLPAADVGQVRDGARDFVRRIRSSPRVFIGIGRPVDDVARLQASRREADWTLRVLRGRPGGSAVAASDDVQVDMLLLKMSDFLGEFGQELTGPLVTLNGYDGAHGTELVATLRAWLDYFGDVGCAADSMHIHKNTFRYRMRRIEEVAAIDLGDVDQRFALMLQLRLFPASKDSP</sequence>
<evidence type="ECO:0000313" key="4">
    <source>
        <dbReference type="EMBL" id="NYI67299.1"/>
    </source>
</evidence>
<dbReference type="InterPro" id="IPR025736">
    <property type="entry name" value="PucR_C-HTH_dom"/>
</dbReference>
<keyword evidence="5" id="KW-1185">Reference proteome</keyword>
<evidence type="ECO:0000259" key="2">
    <source>
        <dbReference type="Pfam" id="PF13556"/>
    </source>
</evidence>